<evidence type="ECO:0000313" key="2">
    <source>
        <dbReference type="Proteomes" id="UP001142372"/>
    </source>
</evidence>
<reference evidence="1" key="1">
    <citation type="journal article" date="2014" name="Int. J. Syst. Evol. Microbiol.">
        <title>Complete genome sequence of Corynebacterium casei LMG S-19264T (=DSM 44701T), isolated from a smear-ripened cheese.</title>
        <authorList>
            <consortium name="US DOE Joint Genome Institute (JGI-PGF)"/>
            <person name="Walter F."/>
            <person name="Albersmeier A."/>
            <person name="Kalinowski J."/>
            <person name="Ruckert C."/>
        </authorList>
    </citation>
    <scope>NUCLEOTIDE SEQUENCE</scope>
    <source>
        <strain evidence="1">VKM Ac-1401</strain>
    </source>
</reference>
<evidence type="ECO:0000313" key="1">
    <source>
        <dbReference type="EMBL" id="GLJ77205.1"/>
    </source>
</evidence>
<sequence>MLDGVRLSLMVGPAVPVPVPQSVIDALTSVEITSNDTKASGFSLTFTMSSRSVLPTLFLIAGGSPIPIVRVVLAATLNGTPTVLMDGMVTKTQVQPGSDAGHSVLVVTGEDLTVVMDKIDFTGLPYPAMPAEAAVALILAKYLVLGVIPMIIPSILLDVPIPIRKIPVQKGTDLAYLTALADRVGYVFYVDPGPAPGTSIAYWGPKVKVGVPQPALNLDMDAYSNAGPITFAFNSNERSLPQVMIQNEETKVPIPIILPDIGPLNPPLGLLQPIPSRLTKAKDTAKFTPTQAILIGLAEASKSADTVTGTGGLDVARYGRILRSRALVGVRGAGLAFDGLYYVAEVKHQIKRGEYKQSFTLTRNGLISTVPVVPS</sequence>
<accession>A0A9W6M0S3</accession>
<dbReference type="SUPFAM" id="SSF69279">
    <property type="entry name" value="Phage tail proteins"/>
    <property type="match status" value="1"/>
</dbReference>
<comment type="caution">
    <text evidence="1">The sequence shown here is derived from an EMBL/GenBank/DDBJ whole genome shotgun (WGS) entry which is preliminary data.</text>
</comment>
<proteinExistence type="predicted"/>
<name>A0A9W6M0S3_9MICO</name>
<dbReference type="AlphaFoldDB" id="A0A9W6M0S3"/>
<dbReference type="RefSeq" id="WP_271177849.1">
    <property type="nucleotide sequence ID" value="NZ_BAAAJO010000004.1"/>
</dbReference>
<dbReference type="Proteomes" id="UP001142372">
    <property type="component" value="Unassembled WGS sequence"/>
</dbReference>
<reference evidence="1" key="2">
    <citation type="submission" date="2023-01" db="EMBL/GenBank/DDBJ databases">
        <authorList>
            <person name="Sun Q."/>
            <person name="Evtushenko L."/>
        </authorList>
    </citation>
    <scope>NUCLEOTIDE SEQUENCE</scope>
    <source>
        <strain evidence="1">VKM Ac-1401</strain>
    </source>
</reference>
<organism evidence="1 2">
    <name type="scientific">Leifsonia poae</name>
    <dbReference type="NCBI Taxonomy" id="110933"/>
    <lineage>
        <taxon>Bacteria</taxon>
        <taxon>Bacillati</taxon>
        <taxon>Actinomycetota</taxon>
        <taxon>Actinomycetes</taxon>
        <taxon>Micrococcales</taxon>
        <taxon>Microbacteriaceae</taxon>
        <taxon>Leifsonia</taxon>
    </lineage>
</organism>
<gene>
    <name evidence="1" type="ORF">GCM10017584_27790</name>
</gene>
<dbReference type="EMBL" id="BSEN01000013">
    <property type="protein sequence ID" value="GLJ77205.1"/>
    <property type="molecule type" value="Genomic_DNA"/>
</dbReference>
<keyword evidence="2" id="KW-1185">Reference proteome</keyword>
<protein>
    <submittedName>
        <fullName evidence="1">Uncharacterized protein</fullName>
    </submittedName>
</protein>